<organism evidence="1 2">
    <name type="scientific">Streptomyces griseorubiginosus</name>
    <dbReference type="NCBI Taxonomy" id="67304"/>
    <lineage>
        <taxon>Bacteria</taxon>
        <taxon>Bacillati</taxon>
        <taxon>Actinomycetota</taxon>
        <taxon>Actinomycetes</taxon>
        <taxon>Kitasatosporales</taxon>
        <taxon>Streptomycetaceae</taxon>
        <taxon>Streptomyces</taxon>
    </lineage>
</organism>
<proteinExistence type="predicted"/>
<dbReference type="RefSeq" id="WP_062237283.1">
    <property type="nucleotide sequence ID" value="NZ_JBPJFL010000001.1"/>
</dbReference>
<dbReference type="AlphaFoldDB" id="A0A101S5S4"/>
<protein>
    <submittedName>
        <fullName evidence="1">MerR family transcriptional regulator</fullName>
    </submittedName>
</protein>
<dbReference type="EMBL" id="LMWV01000007">
    <property type="protein sequence ID" value="KUN67992.1"/>
    <property type="molecule type" value="Genomic_DNA"/>
</dbReference>
<dbReference type="Pfam" id="PF13591">
    <property type="entry name" value="MerR_2"/>
    <property type="match status" value="1"/>
</dbReference>
<dbReference type="Proteomes" id="UP000054375">
    <property type="component" value="Unassembled WGS sequence"/>
</dbReference>
<reference evidence="1 2" key="1">
    <citation type="submission" date="2015-10" db="EMBL/GenBank/DDBJ databases">
        <title>Draft genome sequence of Streptomyces griseorubiginosus DSM 40469, type strain for the species Streptomyces griseorubiginosus.</title>
        <authorList>
            <person name="Ruckert C."/>
            <person name="Winkler A."/>
            <person name="Kalinowski J."/>
            <person name="Kampfer P."/>
            <person name="Glaeser S."/>
        </authorList>
    </citation>
    <scope>NUCLEOTIDE SEQUENCE [LARGE SCALE GENOMIC DNA]</scope>
    <source>
        <strain evidence="1 2">DSM 40469</strain>
    </source>
</reference>
<keyword evidence="2" id="KW-1185">Reference proteome</keyword>
<evidence type="ECO:0000313" key="2">
    <source>
        <dbReference type="Proteomes" id="UP000054375"/>
    </source>
</evidence>
<gene>
    <name evidence="1" type="ORF">AQJ54_13220</name>
</gene>
<accession>A0A101S5S4</accession>
<sequence>MNDRPAGAGGGGRTGVGARPVRAGADMTAPTAVRYALVPVPRLSLATVARRSGLHPELIRRFVALGLVDAERDSAGHLVFDPTAPAVLARIQRLRSGLCLNYASIGLVLDLLDRISLLESALRGRGTRRETPPWT</sequence>
<dbReference type="SUPFAM" id="SSF46955">
    <property type="entry name" value="Putative DNA-binding domain"/>
    <property type="match status" value="1"/>
</dbReference>
<dbReference type="Gene3D" id="1.10.1660.10">
    <property type="match status" value="1"/>
</dbReference>
<name>A0A101S5S4_9ACTN</name>
<comment type="caution">
    <text evidence="1">The sequence shown here is derived from an EMBL/GenBank/DDBJ whole genome shotgun (WGS) entry which is preliminary data.</text>
</comment>
<dbReference type="InterPro" id="IPR009061">
    <property type="entry name" value="DNA-bd_dom_put_sf"/>
</dbReference>
<evidence type="ECO:0000313" key="1">
    <source>
        <dbReference type="EMBL" id="KUN67992.1"/>
    </source>
</evidence>